<dbReference type="Proteomes" id="UP000270185">
    <property type="component" value="Chromosome"/>
</dbReference>
<name>A0A3G8XVX2_9FLAO</name>
<dbReference type="RefSeq" id="WP_125026010.1">
    <property type="nucleotide sequence ID" value="NZ_CP034159.1"/>
</dbReference>
<evidence type="ECO:0000256" key="1">
    <source>
        <dbReference type="SAM" id="Phobius"/>
    </source>
</evidence>
<keyword evidence="1" id="KW-1133">Transmembrane helix</keyword>
<keyword evidence="3" id="KW-1185">Reference proteome</keyword>
<sequence length="80" mass="8465">MTRTNLLSKIQIFAMAVMANLAVVMVRAQEKAADLKVDVDVNKGGDAMGGDWMSNPLVWVIGALILIVIIALVARGGGNK</sequence>
<gene>
    <name evidence="2" type="ORF">EIB73_14845</name>
</gene>
<protein>
    <submittedName>
        <fullName evidence="2">Uncharacterized protein</fullName>
    </submittedName>
</protein>
<reference evidence="3" key="1">
    <citation type="submission" date="2018-11" db="EMBL/GenBank/DDBJ databases">
        <title>Proposal to divide the Flavobacteriaceae and reorganize its genera based on Amino Acid Identity values calculated from whole genome sequences.</title>
        <authorList>
            <person name="Nicholson A.C."/>
            <person name="Gulvik C.A."/>
            <person name="Whitney A.M."/>
            <person name="Humrighouse B.W."/>
            <person name="Bell M."/>
            <person name="Holmes B."/>
            <person name="Steigerwalt A.G."/>
            <person name="Villarma A."/>
            <person name="Sheth M."/>
            <person name="Batra D."/>
            <person name="Pryor J."/>
            <person name="Bernardet J.-F."/>
            <person name="Hugo C."/>
            <person name="Kampfer P."/>
            <person name="Newman J.D."/>
            <person name="McQuiston J.R."/>
        </authorList>
    </citation>
    <scope>NUCLEOTIDE SEQUENCE [LARGE SCALE GENOMIC DNA]</scope>
    <source>
        <strain evidence="3">G0081</strain>
    </source>
</reference>
<organism evidence="2 3">
    <name type="scientific">Kaistella carnis</name>
    <dbReference type="NCBI Taxonomy" id="1241979"/>
    <lineage>
        <taxon>Bacteria</taxon>
        <taxon>Pseudomonadati</taxon>
        <taxon>Bacteroidota</taxon>
        <taxon>Flavobacteriia</taxon>
        <taxon>Flavobacteriales</taxon>
        <taxon>Weeksellaceae</taxon>
        <taxon>Chryseobacterium group</taxon>
        <taxon>Kaistella</taxon>
    </lineage>
</organism>
<feature type="transmembrane region" description="Helical" evidence="1">
    <location>
        <begin position="52"/>
        <end position="74"/>
    </location>
</feature>
<dbReference type="AlphaFoldDB" id="A0A3G8XVX2"/>
<accession>A0A3G8XVX2</accession>
<dbReference type="KEGG" id="ccas:EIB73_14845"/>
<evidence type="ECO:0000313" key="2">
    <source>
        <dbReference type="EMBL" id="AZI34374.1"/>
    </source>
</evidence>
<proteinExistence type="predicted"/>
<keyword evidence="1" id="KW-0472">Membrane</keyword>
<dbReference type="OrthoDB" id="1271537at2"/>
<evidence type="ECO:0000313" key="3">
    <source>
        <dbReference type="Proteomes" id="UP000270185"/>
    </source>
</evidence>
<keyword evidence="1" id="KW-0812">Transmembrane</keyword>
<dbReference type="EMBL" id="CP034159">
    <property type="protein sequence ID" value="AZI34374.1"/>
    <property type="molecule type" value="Genomic_DNA"/>
</dbReference>